<dbReference type="Proteomes" id="UP001159363">
    <property type="component" value="Chromosome 4"/>
</dbReference>
<organism evidence="2 3">
    <name type="scientific">Dryococelus australis</name>
    <dbReference type="NCBI Taxonomy" id="614101"/>
    <lineage>
        <taxon>Eukaryota</taxon>
        <taxon>Metazoa</taxon>
        <taxon>Ecdysozoa</taxon>
        <taxon>Arthropoda</taxon>
        <taxon>Hexapoda</taxon>
        <taxon>Insecta</taxon>
        <taxon>Pterygota</taxon>
        <taxon>Neoptera</taxon>
        <taxon>Polyneoptera</taxon>
        <taxon>Phasmatodea</taxon>
        <taxon>Verophasmatodea</taxon>
        <taxon>Anareolatae</taxon>
        <taxon>Phasmatidae</taxon>
        <taxon>Eurycanthinae</taxon>
        <taxon>Dryococelus</taxon>
    </lineage>
</organism>
<protein>
    <submittedName>
        <fullName evidence="2">Uncharacterized protein</fullName>
    </submittedName>
</protein>
<evidence type="ECO:0000256" key="1">
    <source>
        <dbReference type="SAM" id="MobiDB-lite"/>
    </source>
</evidence>
<reference evidence="2 3" key="1">
    <citation type="submission" date="2023-02" db="EMBL/GenBank/DDBJ databases">
        <title>LHISI_Scaffold_Assembly.</title>
        <authorList>
            <person name="Stuart O.P."/>
            <person name="Cleave R."/>
            <person name="Magrath M.J.L."/>
            <person name="Mikheyev A.S."/>
        </authorList>
    </citation>
    <scope>NUCLEOTIDE SEQUENCE [LARGE SCALE GENOMIC DNA]</scope>
    <source>
        <strain evidence="2">Daus_M_001</strain>
        <tissue evidence="2">Leg muscle</tissue>
    </source>
</reference>
<name>A0ABQ9HEJ7_9NEOP</name>
<feature type="region of interest" description="Disordered" evidence="1">
    <location>
        <begin position="316"/>
        <end position="348"/>
    </location>
</feature>
<dbReference type="PROSITE" id="PS51257">
    <property type="entry name" value="PROKAR_LIPOPROTEIN"/>
    <property type="match status" value="1"/>
</dbReference>
<sequence length="499" mass="54826">MNPFVRATESKEVVSYVLSVVALSCCHAVDTTSYSLEQYKRGRRGQMAGPRQENVYSLRPAVRYSPHFKLYFYSREPPPTLVDNVPALCAHDSHLRKPGVTRPGIELGSPRWEARSLTAQPPRLHSLVGNVGVVVDWPVGSRCTHILFSCTPFPVSCFRQRLTPSTANAITTNLRCDSCLFPLPFLRLFCFLLRVEDKVAASRIALEMRSLINRRLGGGAAQDDAKSRGKFPRRCAACAQTVSLLSSHQGDPGSIPGRVTPDFSRVGIVPDDTARRRVFSVFSFRRCSILTSPSSALKTSTTSTLRAAQISSLTHSPDWTPDKRGKARVNAPSLHIDPSPTISSPGSRYREVGCPHDCPRRLPEEVLLFVASRARIWGSTDVLRNPWITAWCVEDRLVAPSDTSLMCIYTCASEYVHLHMCGAFDVLGSESGYTMRALGTFSERFLATGERRAEPKATFTCQKYPLAAVASEGFLIPAPATRSAEVAGGMQHIAGVPQL</sequence>
<keyword evidence="3" id="KW-1185">Reference proteome</keyword>
<accession>A0ABQ9HEJ7</accession>
<comment type="caution">
    <text evidence="2">The sequence shown here is derived from an EMBL/GenBank/DDBJ whole genome shotgun (WGS) entry which is preliminary data.</text>
</comment>
<proteinExistence type="predicted"/>
<dbReference type="EMBL" id="JARBHB010000005">
    <property type="protein sequence ID" value="KAJ8882751.1"/>
    <property type="molecule type" value="Genomic_DNA"/>
</dbReference>
<evidence type="ECO:0000313" key="2">
    <source>
        <dbReference type="EMBL" id="KAJ8882751.1"/>
    </source>
</evidence>
<evidence type="ECO:0000313" key="3">
    <source>
        <dbReference type="Proteomes" id="UP001159363"/>
    </source>
</evidence>
<gene>
    <name evidence="2" type="ORF">PR048_014564</name>
</gene>